<evidence type="ECO:0000256" key="2">
    <source>
        <dbReference type="SAM" id="Phobius"/>
    </source>
</evidence>
<feature type="transmembrane region" description="Helical" evidence="2">
    <location>
        <begin position="21"/>
        <end position="42"/>
    </location>
</feature>
<evidence type="ECO:0000313" key="4">
    <source>
        <dbReference type="EMBL" id="TYB78415.1"/>
    </source>
</evidence>
<keyword evidence="5" id="KW-1185">Reference proteome</keyword>
<comment type="caution">
    <text evidence="4">The sequence shown here is derived from an EMBL/GenBank/DDBJ whole genome shotgun (WGS) entry which is preliminary data.</text>
</comment>
<sequence length="247" mass="27511">MLHLDMLSALVVSFHKETRFIMKNINLVLIIGFIFVGTNLLAQTITLNACHPLIENQNYTFNQKALDATGRNTFETNPVDENSPCGGIGNCEFHIAWNQISSRWEILADDGDGTFLNTYVLYYNTEASSPNPPSLILGTWVEEILVTQSLCGAITSLTGDVQDTTLGISNFQIGNQISIYPNPVKNKLHITHPNIHINNVVLYDVLGKLVLNTSNSTEIDVSNINAGLYFVKFEIENREVIKKIIIE</sequence>
<keyword evidence="2" id="KW-0812">Transmembrane</keyword>
<protein>
    <submittedName>
        <fullName evidence="4">T9SS type A sorting domain-containing protein</fullName>
    </submittedName>
</protein>
<proteinExistence type="predicted"/>
<dbReference type="InterPro" id="IPR026444">
    <property type="entry name" value="Secre_tail"/>
</dbReference>
<dbReference type="AlphaFoldDB" id="A0A5D0RC97"/>
<dbReference type="Proteomes" id="UP000323720">
    <property type="component" value="Unassembled WGS sequence"/>
</dbReference>
<keyword evidence="2" id="KW-0472">Membrane</keyword>
<keyword evidence="1" id="KW-0732">Signal</keyword>
<organism evidence="4 5">
    <name type="scientific">Bizionia myxarmorum</name>
    <dbReference type="NCBI Taxonomy" id="291186"/>
    <lineage>
        <taxon>Bacteria</taxon>
        <taxon>Pseudomonadati</taxon>
        <taxon>Bacteroidota</taxon>
        <taxon>Flavobacteriia</taxon>
        <taxon>Flavobacteriales</taxon>
        <taxon>Flavobacteriaceae</taxon>
        <taxon>Bizionia</taxon>
    </lineage>
</organism>
<dbReference type="OrthoDB" id="1345084at2"/>
<evidence type="ECO:0000259" key="3">
    <source>
        <dbReference type="Pfam" id="PF18962"/>
    </source>
</evidence>
<gene>
    <name evidence="4" type="ORF">ES674_01135</name>
</gene>
<name>A0A5D0RC97_9FLAO</name>
<feature type="domain" description="Secretion system C-terminal sorting" evidence="3">
    <location>
        <begin position="179"/>
        <end position="246"/>
    </location>
</feature>
<evidence type="ECO:0000313" key="5">
    <source>
        <dbReference type="Proteomes" id="UP000323720"/>
    </source>
</evidence>
<keyword evidence="2" id="KW-1133">Transmembrane helix</keyword>
<accession>A0A5D0RC97</accession>
<dbReference type="NCBIfam" id="TIGR04183">
    <property type="entry name" value="Por_Secre_tail"/>
    <property type="match status" value="1"/>
</dbReference>
<reference evidence="4 5" key="1">
    <citation type="submission" date="2019-08" db="EMBL/GenBank/DDBJ databases">
        <title>Genomes of Antarctic Bizionia species.</title>
        <authorList>
            <person name="Bowman J.P."/>
        </authorList>
    </citation>
    <scope>NUCLEOTIDE SEQUENCE [LARGE SCALE GENOMIC DNA]</scope>
    <source>
        <strain evidence="4 5">ADA-4</strain>
    </source>
</reference>
<dbReference type="Pfam" id="PF18962">
    <property type="entry name" value="Por_Secre_tail"/>
    <property type="match status" value="1"/>
</dbReference>
<dbReference type="EMBL" id="VSKK01000001">
    <property type="protein sequence ID" value="TYB78415.1"/>
    <property type="molecule type" value="Genomic_DNA"/>
</dbReference>
<evidence type="ECO:0000256" key="1">
    <source>
        <dbReference type="ARBA" id="ARBA00022729"/>
    </source>
</evidence>